<evidence type="ECO:0000256" key="4">
    <source>
        <dbReference type="ARBA" id="ARBA00022679"/>
    </source>
</evidence>
<keyword evidence="5 7" id="KW-0663">Pyridoxal phosphate</keyword>
<dbReference type="InterPro" id="IPR011833">
    <property type="entry name" value="Glycg_phsphrylas"/>
</dbReference>
<evidence type="ECO:0000256" key="5">
    <source>
        <dbReference type="ARBA" id="ARBA00022898"/>
    </source>
</evidence>
<evidence type="ECO:0000256" key="1">
    <source>
        <dbReference type="ARBA" id="ARBA00001933"/>
    </source>
</evidence>
<organism evidence="8 9">
    <name type="scientific">Faecousia intestinalis</name>
    <dbReference type="NCBI Taxonomy" id="3133167"/>
    <lineage>
        <taxon>Bacteria</taxon>
        <taxon>Bacillati</taxon>
        <taxon>Bacillota</taxon>
        <taxon>Clostridia</taxon>
        <taxon>Eubacteriales</taxon>
        <taxon>Oscillospiraceae</taxon>
        <taxon>Faecousia</taxon>
    </lineage>
</organism>
<keyword evidence="6 7" id="KW-0119">Carbohydrate metabolism</keyword>
<dbReference type="PANTHER" id="PTHR11468:SF3">
    <property type="entry name" value="GLYCOGEN PHOSPHORYLASE, LIVER FORM"/>
    <property type="match status" value="1"/>
</dbReference>
<dbReference type="EC" id="2.4.1.1" evidence="7"/>
<evidence type="ECO:0000256" key="6">
    <source>
        <dbReference type="ARBA" id="ARBA00023277"/>
    </source>
</evidence>
<reference evidence="8 9" key="1">
    <citation type="submission" date="2024-03" db="EMBL/GenBank/DDBJ databases">
        <title>Human intestinal bacterial collection.</title>
        <authorList>
            <person name="Pauvert C."/>
            <person name="Hitch T.C.A."/>
            <person name="Clavel T."/>
        </authorList>
    </citation>
    <scope>NUCLEOTIDE SEQUENCE [LARGE SCALE GENOMIC DNA]</scope>
    <source>
        <strain evidence="8 9">CLA-AA-H192</strain>
    </source>
</reference>
<name>A0ABV1G5Z3_9FIRM</name>
<dbReference type="Gene3D" id="3.40.50.2000">
    <property type="entry name" value="Glycogen Phosphorylase B"/>
    <property type="match status" value="2"/>
</dbReference>
<comment type="function">
    <text evidence="7">Allosteric enzyme that catalyzes the rate-limiting step in glycogen catabolism, the phosphorolytic cleavage of glycogen to produce glucose-1-phosphate, and plays a central role in maintaining cellular and organismal glucose homeostasis.</text>
</comment>
<dbReference type="PANTHER" id="PTHR11468">
    <property type="entry name" value="GLYCOGEN PHOSPHORYLASE"/>
    <property type="match status" value="1"/>
</dbReference>
<evidence type="ECO:0000256" key="3">
    <source>
        <dbReference type="ARBA" id="ARBA00022676"/>
    </source>
</evidence>
<keyword evidence="9" id="KW-1185">Reference proteome</keyword>
<evidence type="ECO:0000256" key="2">
    <source>
        <dbReference type="ARBA" id="ARBA00006047"/>
    </source>
</evidence>
<accession>A0ABV1G5Z3</accession>
<dbReference type="PIRSF" id="PIRSF000460">
    <property type="entry name" value="Pprylas_GlgP"/>
    <property type="match status" value="1"/>
</dbReference>
<dbReference type="CDD" id="cd04300">
    <property type="entry name" value="GT35_Glycogen_Phosphorylase"/>
    <property type="match status" value="1"/>
</dbReference>
<comment type="similarity">
    <text evidence="2 7">Belongs to the glycogen phosphorylase family.</text>
</comment>
<dbReference type="GO" id="GO:0004645">
    <property type="term" value="F:1,4-alpha-oligoglucan phosphorylase activity"/>
    <property type="evidence" value="ECO:0007669"/>
    <property type="project" value="UniProtKB-EC"/>
</dbReference>
<dbReference type="EMBL" id="JBBMFF010000191">
    <property type="protein sequence ID" value="MEQ2510832.1"/>
    <property type="molecule type" value="Genomic_DNA"/>
</dbReference>
<evidence type="ECO:0000313" key="9">
    <source>
        <dbReference type="Proteomes" id="UP001491552"/>
    </source>
</evidence>
<gene>
    <name evidence="8" type="ORF">WMO66_06165</name>
</gene>
<evidence type="ECO:0000313" key="8">
    <source>
        <dbReference type="EMBL" id="MEQ2510832.1"/>
    </source>
</evidence>
<keyword evidence="4 7" id="KW-0808">Transferase</keyword>
<dbReference type="Pfam" id="PF00343">
    <property type="entry name" value="Phosphorylase"/>
    <property type="match status" value="1"/>
</dbReference>
<evidence type="ECO:0000256" key="7">
    <source>
        <dbReference type="RuleBase" id="RU000587"/>
    </source>
</evidence>
<comment type="catalytic activity">
    <reaction evidence="7">
        <text>[(1-&gt;4)-alpha-D-glucosyl](n) + phosphate = [(1-&gt;4)-alpha-D-glucosyl](n-1) + alpha-D-glucose 1-phosphate</text>
        <dbReference type="Rhea" id="RHEA:41732"/>
        <dbReference type="Rhea" id="RHEA-COMP:9584"/>
        <dbReference type="Rhea" id="RHEA-COMP:9586"/>
        <dbReference type="ChEBI" id="CHEBI:15444"/>
        <dbReference type="ChEBI" id="CHEBI:43474"/>
        <dbReference type="ChEBI" id="CHEBI:58601"/>
        <dbReference type="EC" id="2.4.1.1"/>
    </reaction>
</comment>
<dbReference type="SUPFAM" id="SSF53756">
    <property type="entry name" value="UDP-Glycosyltransferase/glycogen phosphorylase"/>
    <property type="match status" value="1"/>
</dbReference>
<comment type="caution">
    <text evidence="8">The sequence shown here is derived from an EMBL/GenBank/DDBJ whole genome shotgun (WGS) entry which is preliminary data.</text>
</comment>
<proteinExistence type="inferred from homology"/>
<dbReference type="InterPro" id="IPR000811">
    <property type="entry name" value="Glyco_trans_35"/>
</dbReference>
<dbReference type="RefSeq" id="WP_349135514.1">
    <property type="nucleotide sequence ID" value="NZ_JBBMFF010000191.1"/>
</dbReference>
<protein>
    <recommendedName>
        <fullName evidence="7">Alpha-1,4 glucan phosphorylase</fullName>
        <ecNumber evidence="7">2.4.1.1</ecNumber>
    </recommendedName>
</protein>
<dbReference type="NCBIfam" id="TIGR02093">
    <property type="entry name" value="P_ylase"/>
    <property type="match status" value="1"/>
</dbReference>
<dbReference type="Proteomes" id="UP001491552">
    <property type="component" value="Unassembled WGS sequence"/>
</dbReference>
<sequence>MNKKQNSKQKIQKLAENDARPERAIQPTELLNDTLRRIFGCELADATQKQVYRALCISVRELLTEKNRVFGNRCTEKERKEVYYMSMEFLVGTSLRNNLFNLGLEAEFRKALADAGFDIDEIYAIDPDAGLGNGGLGRLASCYMDAATGMDYPMTGFSIRYEFGIFKQKIVDGWQMEFPDNWLEMGDVWLQAREDDAVEVKFGGEVREWMDNDRFKVAQVGYSSVMAVPYDMYISGYDSDAANRLVLWSAKLPQSFDMAAFSRGDYVRALERNAMAETISKVLYPADDHIQGKRLRLKQQYLLVSASLQSILKKHYKKYRTYTNLPEKVAIHINDTHPALCVPELMRLLIDEHDFGWDEAWDITCRTLSYTNHTVMSEALERWNVDLFREQLPRVYSICQEINRRLIEHLCAVYPNDWGKINYMAVIANNEVRMANLCLAACHKVNGVSKLHTDILRNGIFRDYCQITPERFLNVTNGIAYRRWLCQSDPLLTDYLKQLIGGDFLRDARALEKLLPYQNDEKVLADLMAIKRKNKERLAALIENQNGVRVDPDSIFDIQIKRLHEYKRQLLNILHVLYLYRQIKANPHGDFMPRTFIFAAKASAGYIRAKQIISLIVAASKLINNDPDVNDKLKVVFLEDYKVSLAEIIIPAADISEQISIAGKEASGTGNMKLMINGAVTIGTLDGANVEIHEQVGDENIFLFGMKAHEVEELWQRGYHPTEFITPELQAVLDMLTSGVLGQRFDDLVDSLLTNRFGTADPYMTLADFQDYARAQRDVAAVYQDKQRFARMSLINIAKAGIFSSDRAVKEYADEIWNLD</sequence>
<comment type="cofactor">
    <cofactor evidence="1 7">
        <name>pyridoxal 5'-phosphate</name>
        <dbReference type="ChEBI" id="CHEBI:597326"/>
    </cofactor>
</comment>
<keyword evidence="3 7" id="KW-0328">Glycosyltransferase</keyword>